<evidence type="ECO:0000256" key="4">
    <source>
        <dbReference type="ARBA" id="ARBA00023125"/>
    </source>
</evidence>
<feature type="modified residue" description="4-aspartylphosphate" evidence="6">
    <location>
        <position position="51"/>
    </location>
</feature>
<dbReference type="FunFam" id="3.40.50.2300:FF:000002">
    <property type="entry name" value="DNA-binding response regulator PhoP"/>
    <property type="match status" value="1"/>
</dbReference>
<dbReference type="GO" id="GO:0005829">
    <property type="term" value="C:cytosol"/>
    <property type="evidence" value="ECO:0007669"/>
    <property type="project" value="TreeGrafter"/>
</dbReference>
<evidence type="ECO:0000313" key="10">
    <source>
        <dbReference type="EMBL" id="APB35327.1"/>
    </source>
</evidence>
<accession>A0A1J0AHC9</accession>
<organism evidence="10 11">
    <name type="scientific">Gloeomargarita lithophora Alchichica-D10</name>
    <dbReference type="NCBI Taxonomy" id="1188229"/>
    <lineage>
        <taxon>Bacteria</taxon>
        <taxon>Bacillati</taxon>
        <taxon>Cyanobacteriota</taxon>
        <taxon>Cyanophyceae</taxon>
        <taxon>Gloeomargaritales</taxon>
        <taxon>Gloeomargaritaceae</taxon>
        <taxon>Gloeomargarita</taxon>
    </lineage>
</organism>
<evidence type="ECO:0000259" key="9">
    <source>
        <dbReference type="PROSITE" id="PS51755"/>
    </source>
</evidence>
<protein>
    <submittedName>
        <fullName evidence="10">Two component transcriptional regulator</fullName>
    </submittedName>
</protein>
<dbReference type="SMART" id="SM00448">
    <property type="entry name" value="REC"/>
    <property type="match status" value="1"/>
</dbReference>
<evidence type="ECO:0000256" key="1">
    <source>
        <dbReference type="ARBA" id="ARBA00022553"/>
    </source>
</evidence>
<feature type="domain" description="OmpR/PhoB-type" evidence="9">
    <location>
        <begin position="125"/>
        <end position="223"/>
    </location>
</feature>
<evidence type="ECO:0000256" key="2">
    <source>
        <dbReference type="ARBA" id="ARBA00023012"/>
    </source>
</evidence>
<dbReference type="InterPro" id="IPR011006">
    <property type="entry name" value="CheY-like_superfamily"/>
</dbReference>
<dbReference type="EMBL" id="CP017675">
    <property type="protein sequence ID" value="APB35327.1"/>
    <property type="molecule type" value="Genomic_DNA"/>
</dbReference>
<name>A0A1J0AHC9_9CYAN</name>
<sequence>MSLLLVEDDPELAEPLTALLVHQGYQVTPVRDGQTAYTLAKQNTYDLLILDWMLPQLDGLSLCQRLRREGWTTPVLFLTARDGLTDRVQGLDAGADDYLVKPFAFAELAARVRALLRRPPGTATPTRLQVGTLVLEPEQRLAYRGQRQLVLSEKETQLLALLMQYPGQILSHAQLLAGLWPGESPADRNLLAAQVRLLRRKLEPPPEPPLIQTLYGRGYGLIHPGMGTSGV</sequence>
<dbReference type="Gene3D" id="1.10.10.10">
    <property type="entry name" value="Winged helix-like DNA-binding domain superfamily/Winged helix DNA-binding domain"/>
    <property type="match status" value="1"/>
</dbReference>
<dbReference type="Pfam" id="PF00486">
    <property type="entry name" value="Trans_reg_C"/>
    <property type="match status" value="1"/>
</dbReference>
<dbReference type="PROSITE" id="PS50110">
    <property type="entry name" value="RESPONSE_REGULATORY"/>
    <property type="match status" value="1"/>
</dbReference>
<evidence type="ECO:0000259" key="8">
    <source>
        <dbReference type="PROSITE" id="PS50110"/>
    </source>
</evidence>
<dbReference type="KEGG" id="glt:GlitD10_2982"/>
<evidence type="ECO:0000256" key="6">
    <source>
        <dbReference type="PROSITE-ProRule" id="PRU00169"/>
    </source>
</evidence>
<dbReference type="STRING" id="1188229.GlitD10_2982"/>
<dbReference type="InterPro" id="IPR001789">
    <property type="entry name" value="Sig_transdc_resp-reg_receiver"/>
</dbReference>
<dbReference type="PANTHER" id="PTHR48111:SF5">
    <property type="entry name" value="RESPONSE REGULATOR RPPA"/>
    <property type="match status" value="1"/>
</dbReference>
<dbReference type="Proteomes" id="UP000180235">
    <property type="component" value="Chromosome"/>
</dbReference>
<dbReference type="GO" id="GO:0006355">
    <property type="term" value="P:regulation of DNA-templated transcription"/>
    <property type="evidence" value="ECO:0007669"/>
    <property type="project" value="InterPro"/>
</dbReference>
<proteinExistence type="predicted"/>
<dbReference type="InterPro" id="IPR039420">
    <property type="entry name" value="WalR-like"/>
</dbReference>
<dbReference type="Pfam" id="PF00072">
    <property type="entry name" value="Response_reg"/>
    <property type="match status" value="1"/>
</dbReference>
<dbReference type="AlphaFoldDB" id="A0A1J0AHC9"/>
<keyword evidence="2" id="KW-0902">Two-component regulatory system</keyword>
<evidence type="ECO:0000256" key="7">
    <source>
        <dbReference type="PROSITE-ProRule" id="PRU01091"/>
    </source>
</evidence>
<keyword evidence="3" id="KW-0805">Transcription regulation</keyword>
<evidence type="ECO:0000256" key="3">
    <source>
        <dbReference type="ARBA" id="ARBA00023015"/>
    </source>
</evidence>
<evidence type="ECO:0000313" key="11">
    <source>
        <dbReference type="Proteomes" id="UP000180235"/>
    </source>
</evidence>
<dbReference type="SMART" id="SM00862">
    <property type="entry name" value="Trans_reg_C"/>
    <property type="match status" value="1"/>
</dbReference>
<keyword evidence="5" id="KW-0804">Transcription</keyword>
<dbReference type="GO" id="GO:0000156">
    <property type="term" value="F:phosphorelay response regulator activity"/>
    <property type="evidence" value="ECO:0007669"/>
    <property type="project" value="TreeGrafter"/>
</dbReference>
<feature type="domain" description="Response regulatory" evidence="8">
    <location>
        <begin position="2"/>
        <end position="116"/>
    </location>
</feature>
<keyword evidence="4 7" id="KW-0238">DNA-binding</keyword>
<evidence type="ECO:0000256" key="5">
    <source>
        <dbReference type="ARBA" id="ARBA00023163"/>
    </source>
</evidence>
<dbReference type="SUPFAM" id="SSF46894">
    <property type="entry name" value="C-terminal effector domain of the bipartite response regulators"/>
    <property type="match status" value="1"/>
</dbReference>
<dbReference type="CDD" id="cd17624">
    <property type="entry name" value="REC_OmpR_PmrA-like"/>
    <property type="match status" value="1"/>
</dbReference>
<reference evidence="10 11" key="1">
    <citation type="submission" date="2016-10" db="EMBL/GenBank/DDBJ databases">
        <title>Description of Gloeomargarita lithophora gen. nov., sp. nov., a thylakoid-bearing basal-branching cyanobacterium with intracellular carbonates, and proposal for Gloeomargaritales ord. nov.</title>
        <authorList>
            <person name="Moreira D."/>
            <person name="Tavera R."/>
            <person name="Benzerara K."/>
            <person name="Skouri-Panet F."/>
            <person name="Couradeau E."/>
            <person name="Gerard E."/>
            <person name="Loussert C."/>
            <person name="Novelo E."/>
            <person name="Zivanovic Y."/>
            <person name="Lopez-Garcia P."/>
        </authorList>
    </citation>
    <scope>NUCLEOTIDE SEQUENCE [LARGE SCALE GENOMIC DNA]</scope>
    <source>
        <strain evidence="10 11">D10</strain>
    </source>
</reference>
<gene>
    <name evidence="10" type="primary">manR</name>
    <name evidence="10" type="ORF">GlitD10_2982</name>
</gene>
<keyword evidence="1 6" id="KW-0597">Phosphoprotein</keyword>
<dbReference type="CDD" id="cd00383">
    <property type="entry name" value="trans_reg_C"/>
    <property type="match status" value="1"/>
</dbReference>
<dbReference type="InterPro" id="IPR016032">
    <property type="entry name" value="Sig_transdc_resp-reg_C-effctor"/>
</dbReference>
<dbReference type="RefSeq" id="WP_071455635.1">
    <property type="nucleotide sequence ID" value="NZ_CP017675.1"/>
</dbReference>
<dbReference type="PROSITE" id="PS51755">
    <property type="entry name" value="OMPR_PHOB"/>
    <property type="match status" value="1"/>
</dbReference>
<feature type="DNA-binding region" description="OmpR/PhoB-type" evidence="7">
    <location>
        <begin position="125"/>
        <end position="223"/>
    </location>
</feature>
<keyword evidence="11" id="KW-1185">Reference proteome</keyword>
<dbReference type="PANTHER" id="PTHR48111">
    <property type="entry name" value="REGULATOR OF RPOS"/>
    <property type="match status" value="1"/>
</dbReference>
<dbReference type="Gene3D" id="3.40.50.2300">
    <property type="match status" value="1"/>
</dbReference>
<dbReference type="SUPFAM" id="SSF52172">
    <property type="entry name" value="CheY-like"/>
    <property type="match status" value="1"/>
</dbReference>
<dbReference type="GO" id="GO:0032993">
    <property type="term" value="C:protein-DNA complex"/>
    <property type="evidence" value="ECO:0007669"/>
    <property type="project" value="TreeGrafter"/>
</dbReference>
<dbReference type="Gene3D" id="6.10.250.690">
    <property type="match status" value="1"/>
</dbReference>
<dbReference type="GO" id="GO:0000976">
    <property type="term" value="F:transcription cis-regulatory region binding"/>
    <property type="evidence" value="ECO:0007669"/>
    <property type="project" value="TreeGrafter"/>
</dbReference>
<dbReference type="InterPro" id="IPR036388">
    <property type="entry name" value="WH-like_DNA-bd_sf"/>
</dbReference>
<dbReference type="OrthoDB" id="455826at2"/>
<dbReference type="InterPro" id="IPR001867">
    <property type="entry name" value="OmpR/PhoB-type_DNA-bd"/>
</dbReference>